<keyword evidence="1" id="KW-0378">Hydrolase</keyword>
<gene>
    <name evidence="3" type="ORF">GCM10010420_32590</name>
</gene>
<reference evidence="4" key="1">
    <citation type="journal article" date="2019" name="Int. J. Syst. Evol. Microbiol.">
        <title>The Global Catalogue of Microorganisms (GCM) 10K type strain sequencing project: providing services to taxonomists for standard genome sequencing and annotation.</title>
        <authorList>
            <consortium name="The Broad Institute Genomics Platform"/>
            <consortium name="The Broad Institute Genome Sequencing Center for Infectious Disease"/>
            <person name="Wu L."/>
            <person name="Ma J."/>
        </authorList>
    </citation>
    <scope>NUCLEOTIDE SEQUENCE [LARGE SCALE GENOMIC DNA]</scope>
    <source>
        <strain evidence="4">JCM 6921</strain>
    </source>
</reference>
<dbReference type="SUPFAM" id="SSF55811">
    <property type="entry name" value="Nudix"/>
    <property type="match status" value="1"/>
</dbReference>
<dbReference type="EMBL" id="BAAATJ010000014">
    <property type="protein sequence ID" value="GAA2402908.1"/>
    <property type="molecule type" value="Genomic_DNA"/>
</dbReference>
<evidence type="ECO:0000259" key="2">
    <source>
        <dbReference type="PROSITE" id="PS51462"/>
    </source>
</evidence>
<feature type="domain" description="Nudix hydrolase" evidence="2">
    <location>
        <begin position="9"/>
        <end position="137"/>
    </location>
</feature>
<dbReference type="InterPro" id="IPR000086">
    <property type="entry name" value="NUDIX_hydrolase_dom"/>
</dbReference>
<proteinExistence type="predicted"/>
<dbReference type="PROSITE" id="PS51462">
    <property type="entry name" value="NUDIX"/>
    <property type="match status" value="1"/>
</dbReference>
<dbReference type="PROSITE" id="PS00893">
    <property type="entry name" value="NUDIX_BOX"/>
    <property type="match status" value="1"/>
</dbReference>
<dbReference type="Proteomes" id="UP001500058">
    <property type="component" value="Unassembled WGS sequence"/>
</dbReference>
<dbReference type="Gene3D" id="3.90.79.10">
    <property type="entry name" value="Nucleoside Triphosphate Pyrophosphohydrolase"/>
    <property type="match status" value="1"/>
</dbReference>
<dbReference type="InterPro" id="IPR015797">
    <property type="entry name" value="NUDIX_hydrolase-like_dom_sf"/>
</dbReference>
<accession>A0ABP5VGV0</accession>
<protein>
    <submittedName>
        <fullName evidence="3">NUDIX domain-containing protein</fullName>
    </submittedName>
</protein>
<dbReference type="CDD" id="cd04690">
    <property type="entry name" value="NUDIX_Hydrolase"/>
    <property type="match status" value="1"/>
</dbReference>
<evidence type="ECO:0000313" key="3">
    <source>
        <dbReference type="EMBL" id="GAA2402908.1"/>
    </source>
</evidence>
<organism evidence="3 4">
    <name type="scientific">Streptomyces glaucosporus</name>
    <dbReference type="NCBI Taxonomy" id="284044"/>
    <lineage>
        <taxon>Bacteria</taxon>
        <taxon>Bacillati</taxon>
        <taxon>Actinomycetota</taxon>
        <taxon>Actinomycetes</taxon>
        <taxon>Kitasatosporales</taxon>
        <taxon>Streptomycetaceae</taxon>
        <taxon>Streptomyces</taxon>
    </lineage>
</organism>
<keyword evidence="4" id="KW-1185">Reference proteome</keyword>
<dbReference type="Pfam" id="PF00293">
    <property type="entry name" value="NUDIX"/>
    <property type="match status" value="1"/>
</dbReference>
<comment type="caution">
    <text evidence="3">The sequence shown here is derived from an EMBL/GenBank/DDBJ whole genome shotgun (WGS) entry which is preliminary data.</text>
</comment>
<evidence type="ECO:0000256" key="1">
    <source>
        <dbReference type="ARBA" id="ARBA00022801"/>
    </source>
</evidence>
<name>A0ABP5VGV0_9ACTN</name>
<sequence>MTGGPMTGPGTRLVDTVAWVHLRDGMVLGARTRGKDLFYIPGGKRHDGESDLRTLLREVEEELTVALVPGTVAHLGTYEAPVDEHTTGVVVRMACYTGEYRGTLAAAGEIEEIAWLSYADYDRVPPVDRLVFDDLRAAGRLS</sequence>
<evidence type="ECO:0000313" key="4">
    <source>
        <dbReference type="Proteomes" id="UP001500058"/>
    </source>
</evidence>
<dbReference type="InterPro" id="IPR020084">
    <property type="entry name" value="NUDIX_hydrolase_CS"/>
</dbReference>